<name>A0A8S9Q3S2_BRACR</name>
<evidence type="ECO:0000313" key="3">
    <source>
        <dbReference type="Proteomes" id="UP000712600"/>
    </source>
</evidence>
<comment type="caution">
    <text evidence="2">The sequence shown here is derived from an EMBL/GenBank/DDBJ whole genome shotgun (WGS) entry which is preliminary data.</text>
</comment>
<dbReference type="AlphaFoldDB" id="A0A8S9Q3S2"/>
<evidence type="ECO:0000313" key="2">
    <source>
        <dbReference type="EMBL" id="KAF3535551.1"/>
    </source>
</evidence>
<feature type="region of interest" description="Disordered" evidence="1">
    <location>
        <begin position="1"/>
        <end position="33"/>
    </location>
</feature>
<proteinExistence type="predicted"/>
<organism evidence="2 3">
    <name type="scientific">Brassica cretica</name>
    <name type="common">Mustard</name>
    <dbReference type="NCBI Taxonomy" id="69181"/>
    <lineage>
        <taxon>Eukaryota</taxon>
        <taxon>Viridiplantae</taxon>
        <taxon>Streptophyta</taxon>
        <taxon>Embryophyta</taxon>
        <taxon>Tracheophyta</taxon>
        <taxon>Spermatophyta</taxon>
        <taxon>Magnoliopsida</taxon>
        <taxon>eudicotyledons</taxon>
        <taxon>Gunneridae</taxon>
        <taxon>Pentapetalae</taxon>
        <taxon>rosids</taxon>
        <taxon>malvids</taxon>
        <taxon>Brassicales</taxon>
        <taxon>Brassicaceae</taxon>
        <taxon>Brassiceae</taxon>
        <taxon>Brassica</taxon>
    </lineage>
</organism>
<sequence length="69" mass="7564">MNWGGLTVGDGFNPSTKPIEQKAQSSEPDYHRLGSRCSRLRLNQGMLLVEAESKQSAIDRLSSSGRAFP</sequence>
<dbReference type="Proteomes" id="UP000712600">
    <property type="component" value="Unassembled WGS sequence"/>
</dbReference>
<gene>
    <name evidence="2" type="ORF">F2Q69_00021704</name>
</gene>
<protein>
    <submittedName>
        <fullName evidence="2">Uncharacterized protein</fullName>
    </submittedName>
</protein>
<reference evidence="2" key="1">
    <citation type="submission" date="2019-12" db="EMBL/GenBank/DDBJ databases">
        <title>Genome sequencing and annotation of Brassica cretica.</title>
        <authorList>
            <person name="Studholme D.J."/>
            <person name="Sarris P."/>
        </authorList>
    </citation>
    <scope>NUCLEOTIDE SEQUENCE</scope>
    <source>
        <strain evidence="2">PFS-109/04</strain>
        <tissue evidence="2">Leaf</tissue>
    </source>
</reference>
<accession>A0A8S9Q3S2</accession>
<dbReference type="EMBL" id="QGKX02001290">
    <property type="protein sequence ID" value="KAF3535551.1"/>
    <property type="molecule type" value="Genomic_DNA"/>
</dbReference>
<feature type="compositionally biased region" description="Polar residues" evidence="1">
    <location>
        <begin position="13"/>
        <end position="27"/>
    </location>
</feature>
<evidence type="ECO:0000256" key="1">
    <source>
        <dbReference type="SAM" id="MobiDB-lite"/>
    </source>
</evidence>